<keyword evidence="9" id="KW-1185">Reference proteome</keyword>
<dbReference type="PANTHER" id="PTHR43647">
    <property type="entry name" value="DEHYDROGENASE"/>
    <property type="match status" value="1"/>
</dbReference>
<keyword evidence="2" id="KW-0521">NADP</keyword>
<dbReference type="GO" id="GO:0000253">
    <property type="term" value="F:3-beta-hydroxysteroid 3-dehydrogenase (NADP+) activity"/>
    <property type="evidence" value="ECO:0007669"/>
    <property type="project" value="TreeGrafter"/>
</dbReference>
<dbReference type="STRING" id="546991.N1JG51"/>
<comment type="caution">
    <text evidence="8">The sequence shown here is derived from an EMBL/GenBank/DDBJ whole genome shotgun (WGS) entry which is preliminary data.</text>
</comment>
<evidence type="ECO:0000256" key="2">
    <source>
        <dbReference type="ARBA" id="ARBA00022857"/>
    </source>
</evidence>
<dbReference type="GO" id="GO:0006696">
    <property type="term" value="P:ergosterol biosynthetic process"/>
    <property type="evidence" value="ECO:0007669"/>
    <property type="project" value="TreeGrafter"/>
</dbReference>
<evidence type="ECO:0000256" key="4">
    <source>
        <dbReference type="ARBA" id="ARBA00023002"/>
    </source>
</evidence>
<keyword evidence="1" id="KW-0444">Lipid biosynthesis</keyword>
<evidence type="ECO:0000313" key="9">
    <source>
        <dbReference type="Proteomes" id="UP000015441"/>
    </source>
</evidence>
<dbReference type="InterPro" id="IPR036291">
    <property type="entry name" value="NAD(P)-bd_dom_sf"/>
</dbReference>
<dbReference type="GO" id="GO:0005789">
    <property type="term" value="C:endoplasmic reticulum membrane"/>
    <property type="evidence" value="ECO:0007669"/>
    <property type="project" value="TreeGrafter"/>
</dbReference>
<feature type="compositionally biased region" description="Basic and acidic residues" evidence="7">
    <location>
        <begin position="239"/>
        <end position="249"/>
    </location>
</feature>
<dbReference type="EMBL" id="CAUH01003124">
    <property type="protein sequence ID" value="CCU76877.1"/>
    <property type="molecule type" value="Genomic_DNA"/>
</dbReference>
<dbReference type="OrthoDB" id="9989144at2759"/>
<dbReference type="GO" id="GO:0005741">
    <property type="term" value="C:mitochondrial outer membrane"/>
    <property type="evidence" value="ECO:0007669"/>
    <property type="project" value="TreeGrafter"/>
</dbReference>
<evidence type="ECO:0000256" key="7">
    <source>
        <dbReference type="SAM" id="MobiDB-lite"/>
    </source>
</evidence>
<reference evidence="8 9" key="1">
    <citation type="journal article" date="2010" name="Science">
        <title>Genome expansion and gene loss in powdery mildew fungi reveal tradeoffs in extreme parasitism.</title>
        <authorList>
            <person name="Spanu P.D."/>
            <person name="Abbott J.C."/>
            <person name="Amselem J."/>
            <person name="Burgis T.A."/>
            <person name="Soanes D.M."/>
            <person name="Stueber K."/>
            <person name="Ver Loren van Themaat E."/>
            <person name="Brown J.K.M."/>
            <person name="Butcher S.A."/>
            <person name="Gurr S.J."/>
            <person name="Lebrun M.-H."/>
            <person name="Ridout C.J."/>
            <person name="Schulze-Lefert P."/>
            <person name="Talbot N.J."/>
            <person name="Ahmadinejad N."/>
            <person name="Ametz C."/>
            <person name="Barton G.R."/>
            <person name="Benjdia M."/>
            <person name="Bidzinski P."/>
            <person name="Bindschedler L.V."/>
            <person name="Both M."/>
            <person name="Brewer M.T."/>
            <person name="Cadle-Davidson L."/>
            <person name="Cadle-Davidson M.M."/>
            <person name="Collemare J."/>
            <person name="Cramer R."/>
            <person name="Frenkel O."/>
            <person name="Godfrey D."/>
            <person name="Harriman J."/>
            <person name="Hoede C."/>
            <person name="King B.C."/>
            <person name="Klages S."/>
            <person name="Kleemann J."/>
            <person name="Knoll D."/>
            <person name="Koti P.S."/>
            <person name="Kreplak J."/>
            <person name="Lopez-Ruiz F.J."/>
            <person name="Lu X."/>
            <person name="Maekawa T."/>
            <person name="Mahanil S."/>
            <person name="Micali C."/>
            <person name="Milgroom M.G."/>
            <person name="Montana G."/>
            <person name="Noir S."/>
            <person name="O'Connell R.J."/>
            <person name="Oberhaensli S."/>
            <person name="Parlange F."/>
            <person name="Pedersen C."/>
            <person name="Quesneville H."/>
            <person name="Reinhardt R."/>
            <person name="Rott M."/>
            <person name="Sacristan S."/>
            <person name="Schmidt S.M."/>
            <person name="Schoen M."/>
            <person name="Skamnioti P."/>
            <person name="Sommer H."/>
            <person name="Stephens A."/>
            <person name="Takahara H."/>
            <person name="Thordal-Christensen H."/>
            <person name="Vigouroux M."/>
            <person name="Wessling R."/>
            <person name="Wicker T."/>
            <person name="Panstruga R."/>
        </authorList>
    </citation>
    <scope>NUCLEOTIDE SEQUENCE [LARGE SCALE GENOMIC DNA]</scope>
    <source>
        <strain evidence="8">DH14</strain>
    </source>
</reference>
<dbReference type="Proteomes" id="UP000015441">
    <property type="component" value="Unassembled WGS sequence"/>
</dbReference>
<evidence type="ECO:0000256" key="6">
    <source>
        <dbReference type="ARBA" id="ARBA00023593"/>
    </source>
</evidence>
<keyword evidence="4" id="KW-0560">Oxidoreductase</keyword>
<feature type="region of interest" description="Disordered" evidence="7">
    <location>
        <begin position="238"/>
        <end position="258"/>
    </location>
</feature>
<dbReference type="Gene3D" id="3.40.50.720">
    <property type="entry name" value="NAD(P)-binding Rossmann-like Domain"/>
    <property type="match status" value="1"/>
</dbReference>
<dbReference type="SUPFAM" id="SSF51735">
    <property type="entry name" value="NAD(P)-binding Rossmann-fold domains"/>
    <property type="match status" value="1"/>
</dbReference>
<dbReference type="PANTHER" id="PTHR43647:SF1">
    <property type="entry name" value="3-KETO-STEROID REDUCTASE ERG27"/>
    <property type="match status" value="1"/>
</dbReference>
<accession>N1JG51</accession>
<dbReference type="FunCoup" id="N1JG51">
    <property type="interactions" value="136"/>
</dbReference>
<dbReference type="GO" id="GO:0005811">
    <property type="term" value="C:lipid droplet"/>
    <property type="evidence" value="ECO:0007669"/>
    <property type="project" value="TreeGrafter"/>
</dbReference>
<organism evidence="8 9">
    <name type="scientific">Blumeria graminis f. sp. hordei (strain DH14)</name>
    <name type="common">Barley powdery mildew</name>
    <name type="synonym">Oidium monilioides f. sp. hordei</name>
    <dbReference type="NCBI Taxonomy" id="546991"/>
    <lineage>
        <taxon>Eukaryota</taxon>
        <taxon>Fungi</taxon>
        <taxon>Dikarya</taxon>
        <taxon>Ascomycota</taxon>
        <taxon>Pezizomycotina</taxon>
        <taxon>Leotiomycetes</taxon>
        <taxon>Erysiphales</taxon>
        <taxon>Erysiphaceae</taxon>
        <taxon>Blumeria</taxon>
        <taxon>Blumeria hordei</taxon>
    </lineage>
</organism>
<dbReference type="InParanoid" id="N1JG51"/>
<gene>
    <name evidence="8" type="ORF">BGHDH14_bgh00890</name>
</gene>
<keyword evidence="3" id="KW-0752">Steroid biosynthesis</keyword>
<dbReference type="AlphaFoldDB" id="N1JG51"/>
<name>N1JG51_BLUG1</name>
<comment type="similarity">
    <text evidence="6">Belongs to the short-chain dehydrogenases/reductases (SDR) family. ERG27 subfamily.</text>
</comment>
<evidence type="ECO:0000256" key="1">
    <source>
        <dbReference type="ARBA" id="ARBA00022516"/>
    </source>
</evidence>
<evidence type="ECO:0000313" key="8">
    <source>
        <dbReference type="EMBL" id="CCU76877.1"/>
    </source>
</evidence>
<keyword evidence="5" id="KW-0443">Lipid metabolism</keyword>
<evidence type="ECO:0000256" key="5">
    <source>
        <dbReference type="ARBA" id="ARBA00023098"/>
    </source>
</evidence>
<dbReference type="eggNOG" id="KOG1478">
    <property type="taxonomic scope" value="Eukaryota"/>
</dbReference>
<dbReference type="HOGENOM" id="CLU_029944_0_0_1"/>
<proteinExistence type="inferred from homology"/>
<sequence>MSEAGKCRQNVEHLPTISLLARRKQTTATSFAGFGYSLAARLVDEFLSTSVSLPEKHLTLILCTRSPSKTQATISRLRLHVQKLTQHPQAPRQFESQAKVAGEDSQWQEPAQRIHLLGVEADLCNLKSIYALADRLVNGTLLFPDSRGEQLGYGLTEIDARRAQCHTKKIGEQRMQGGNQSIRIPRIDMLFLTAGIGGWSGINWLSAMKDMCLDVVDAVTWPKYKIATVGALARPQLESTRRKGLDDSAKPPQPVQTPLEEPALGEVFCANVFGHYILAHELMPLLSRPATASCRSSSRIIWISSIQAADEDFSIDDLQALGSPTPYESSKRLIDLLVLTSELPSVRPLATPFFDSDNTVTRRSNTQQTGAEEDVVVIRPKYYLAHPGVFASDIMPLNFLLVLFGKFVLYLVRWLGSPWHTIQPYKAAVAPVWLATTRAEALDQLEEGGLCKVKWGSATDTRGRERPKQTEVAGWGWDGRVGALPDAEQLHGRQRGATSVCREQRESFENLGRQCWLQMEGLRRDWESVLGLCAPAKEPTSP</sequence>
<protein>
    <submittedName>
        <fullName evidence="8">Erg27/3-ketosteroid reductase</fullName>
    </submittedName>
</protein>
<dbReference type="InterPro" id="IPR051593">
    <property type="entry name" value="Ergosterol_Biosynth_ERG27"/>
</dbReference>
<evidence type="ECO:0000256" key="3">
    <source>
        <dbReference type="ARBA" id="ARBA00022955"/>
    </source>
</evidence>